<dbReference type="PANTHER" id="PTHR31159:SF1">
    <property type="entry name" value="COMM DOMAIN-CONTAINING PROTEIN 3"/>
    <property type="match status" value="1"/>
</dbReference>
<comment type="caution">
    <text evidence="1">The sequence shown here is derived from an EMBL/GenBank/DDBJ whole genome shotgun (WGS) entry which is preliminary data.</text>
</comment>
<name>A0A9J6CKH9_POLVA</name>
<evidence type="ECO:0000313" key="2">
    <source>
        <dbReference type="Proteomes" id="UP001107558"/>
    </source>
</evidence>
<evidence type="ECO:0008006" key="3">
    <source>
        <dbReference type="Google" id="ProtNLM"/>
    </source>
</evidence>
<protein>
    <recommendedName>
        <fullName evidence="3">COMM domain-containing protein</fullName>
    </recommendedName>
</protein>
<dbReference type="EMBL" id="JADBJN010000001">
    <property type="protein sequence ID" value="KAG5682367.1"/>
    <property type="molecule type" value="Genomic_DNA"/>
</dbReference>
<proteinExistence type="predicted"/>
<dbReference type="AlphaFoldDB" id="A0A9J6CKH9"/>
<gene>
    <name evidence="1" type="ORF">PVAND_011723</name>
</gene>
<keyword evidence="2" id="KW-1185">Reference proteome</keyword>
<dbReference type="PANTHER" id="PTHR31159">
    <property type="entry name" value="COMM DOMAIN-CONTAINING PROTEIN 3"/>
    <property type="match status" value="1"/>
</dbReference>
<accession>A0A9J6CKH9</accession>
<organism evidence="1 2">
    <name type="scientific">Polypedilum vanderplanki</name>
    <name type="common">Sleeping chironomid midge</name>
    <dbReference type="NCBI Taxonomy" id="319348"/>
    <lineage>
        <taxon>Eukaryota</taxon>
        <taxon>Metazoa</taxon>
        <taxon>Ecdysozoa</taxon>
        <taxon>Arthropoda</taxon>
        <taxon>Hexapoda</taxon>
        <taxon>Insecta</taxon>
        <taxon>Pterygota</taxon>
        <taxon>Neoptera</taxon>
        <taxon>Endopterygota</taxon>
        <taxon>Diptera</taxon>
        <taxon>Nematocera</taxon>
        <taxon>Chironomoidea</taxon>
        <taxon>Chironomidae</taxon>
        <taxon>Chironominae</taxon>
        <taxon>Polypedilum</taxon>
        <taxon>Polypedilum</taxon>
    </lineage>
</organism>
<dbReference type="InterPro" id="IPR037355">
    <property type="entry name" value="COMMD3"/>
</dbReference>
<reference evidence="1" key="1">
    <citation type="submission" date="2021-03" db="EMBL/GenBank/DDBJ databases">
        <title>Chromosome level genome of the anhydrobiotic midge Polypedilum vanderplanki.</title>
        <authorList>
            <person name="Yoshida Y."/>
            <person name="Kikawada T."/>
            <person name="Gusev O."/>
        </authorList>
    </citation>
    <scope>NUCLEOTIDE SEQUENCE</scope>
    <source>
        <strain evidence="1">NIAS01</strain>
        <tissue evidence="1">Whole body or cell culture</tissue>
    </source>
</reference>
<evidence type="ECO:0000313" key="1">
    <source>
        <dbReference type="EMBL" id="KAG5682367.1"/>
    </source>
</evidence>
<dbReference type="Proteomes" id="UP001107558">
    <property type="component" value="Chromosome 1"/>
</dbReference>
<sequence length="197" mass="22869">MMDESITFKISNSVIEGLNLLNGTINEEITRKLFINSIKQLFVNGPALPIRSDIYDNEVKIEVQKAEFGVCCILLRAAQNSLDVLKLKDILNEYQINPKTIHQIVESYEKFREEFIIRLSNYNTTTSIPFLIDVDYEIQQCTVSNTKEVLYQLIFKGYDNSRETVIKKIVCNSEELQLLISRLKDIERHCERISKVD</sequence>
<dbReference type="GO" id="GO:0006814">
    <property type="term" value="P:sodium ion transport"/>
    <property type="evidence" value="ECO:0007669"/>
    <property type="project" value="InterPro"/>
</dbReference>
<dbReference type="OrthoDB" id="1917519at2759"/>